<sequence>MDLALGIAVSSASQIALFVLPVIIVAAMVMGVSFPLIFTPFELITMFASIFLVYFITNGGRGNWFQGVILVGFFIAIALGFYFIK</sequence>
<organism evidence="9 10">
    <name type="scientific">Candidatus Nitrosocosmicus arcticus</name>
    <dbReference type="NCBI Taxonomy" id="2035267"/>
    <lineage>
        <taxon>Archaea</taxon>
        <taxon>Nitrososphaerota</taxon>
        <taxon>Nitrososphaeria</taxon>
        <taxon>Nitrososphaerales</taxon>
        <taxon>Nitrososphaeraceae</taxon>
        <taxon>Candidatus Nitrosocosmicus</taxon>
    </lineage>
</organism>
<evidence type="ECO:0000313" key="9">
    <source>
        <dbReference type="EMBL" id="TVP39358.1"/>
    </source>
</evidence>
<dbReference type="GO" id="GO:0006874">
    <property type="term" value="P:intracellular calcium ion homeostasis"/>
    <property type="evidence" value="ECO:0007669"/>
    <property type="project" value="TreeGrafter"/>
</dbReference>
<comment type="subcellular location">
    <subcellularLocation>
        <location evidence="1">Endomembrane system</location>
        <topology evidence="1">Multi-pass membrane protein</topology>
    </subcellularLocation>
</comment>
<dbReference type="PANTHER" id="PTHR31503">
    <property type="entry name" value="VACUOLAR CALCIUM ION TRANSPORTER"/>
    <property type="match status" value="1"/>
</dbReference>
<evidence type="ECO:0000256" key="7">
    <source>
        <dbReference type="SAM" id="Phobius"/>
    </source>
</evidence>
<gene>
    <name evidence="9" type="ORF">NARC_160072</name>
</gene>
<evidence type="ECO:0000256" key="6">
    <source>
        <dbReference type="ARBA" id="ARBA00023136"/>
    </source>
</evidence>
<dbReference type="EMBL" id="VOAH01000016">
    <property type="protein sequence ID" value="TVP39358.1"/>
    <property type="molecule type" value="Genomic_DNA"/>
</dbReference>
<dbReference type="InterPro" id="IPR004713">
    <property type="entry name" value="CaH_exchang"/>
</dbReference>
<evidence type="ECO:0000259" key="8">
    <source>
        <dbReference type="Pfam" id="PF01699"/>
    </source>
</evidence>
<evidence type="ECO:0000313" key="10">
    <source>
        <dbReference type="Proteomes" id="UP000315289"/>
    </source>
</evidence>
<keyword evidence="3 7" id="KW-0812">Transmembrane</keyword>
<keyword evidence="5" id="KW-0406">Ion transport</keyword>
<feature type="transmembrane region" description="Helical" evidence="7">
    <location>
        <begin position="63"/>
        <end position="84"/>
    </location>
</feature>
<comment type="caution">
    <text evidence="9">The sequence shown here is derived from an EMBL/GenBank/DDBJ whole genome shotgun (WGS) entry which is preliminary data.</text>
</comment>
<evidence type="ECO:0000256" key="2">
    <source>
        <dbReference type="ARBA" id="ARBA00022448"/>
    </source>
</evidence>
<protein>
    <submittedName>
        <fullName evidence="9">Ca(2+)/H(+) antiporter</fullName>
    </submittedName>
</protein>
<feature type="transmembrane region" description="Helical" evidence="7">
    <location>
        <begin position="6"/>
        <end position="29"/>
    </location>
</feature>
<dbReference type="GO" id="GO:0016020">
    <property type="term" value="C:membrane"/>
    <property type="evidence" value="ECO:0007669"/>
    <property type="project" value="InterPro"/>
</dbReference>
<accession>A0A557SRY4</accession>
<evidence type="ECO:0000256" key="3">
    <source>
        <dbReference type="ARBA" id="ARBA00022692"/>
    </source>
</evidence>
<keyword evidence="4 7" id="KW-1133">Transmembrane helix</keyword>
<keyword evidence="2" id="KW-0813">Transport</keyword>
<keyword evidence="6 7" id="KW-0472">Membrane</keyword>
<name>A0A557SRY4_9ARCH</name>
<evidence type="ECO:0000256" key="5">
    <source>
        <dbReference type="ARBA" id="ARBA00023065"/>
    </source>
</evidence>
<feature type="transmembrane region" description="Helical" evidence="7">
    <location>
        <begin position="36"/>
        <end position="57"/>
    </location>
</feature>
<dbReference type="InterPro" id="IPR004837">
    <property type="entry name" value="NaCa_Exmemb"/>
</dbReference>
<feature type="domain" description="Sodium/calcium exchanger membrane region" evidence="8">
    <location>
        <begin position="1"/>
        <end position="82"/>
    </location>
</feature>
<keyword evidence="10" id="KW-1185">Reference proteome</keyword>
<dbReference type="PANTHER" id="PTHR31503:SF22">
    <property type="entry name" value="VACUOLAR CALCIUM ION TRANSPORTER"/>
    <property type="match status" value="1"/>
</dbReference>
<evidence type="ECO:0000256" key="1">
    <source>
        <dbReference type="ARBA" id="ARBA00004127"/>
    </source>
</evidence>
<proteinExistence type="predicted"/>
<dbReference type="GO" id="GO:0012505">
    <property type="term" value="C:endomembrane system"/>
    <property type="evidence" value="ECO:0007669"/>
    <property type="project" value="UniProtKB-SubCell"/>
</dbReference>
<dbReference type="AlphaFoldDB" id="A0A557SRY4"/>
<dbReference type="Proteomes" id="UP000315289">
    <property type="component" value="Unassembled WGS sequence"/>
</dbReference>
<evidence type="ECO:0000256" key="4">
    <source>
        <dbReference type="ARBA" id="ARBA00022989"/>
    </source>
</evidence>
<dbReference type="GO" id="GO:0015369">
    <property type="term" value="F:calcium:proton antiporter activity"/>
    <property type="evidence" value="ECO:0007669"/>
    <property type="project" value="TreeGrafter"/>
</dbReference>
<dbReference type="Pfam" id="PF01699">
    <property type="entry name" value="Na_Ca_ex"/>
    <property type="match status" value="1"/>
</dbReference>
<reference evidence="9 10" key="1">
    <citation type="journal article" date="2019" name="Front. Microbiol.">
        <title>Ammonia Oxidation by the Arctic Terrestrial Thaumarchaeote Candidatus Nitrosocosmicus arcticus Is Stimulated by Increasing Temperatures.</title>
        <authorList>
            <person name="Alves R.J.E."/>
            <person name="Kerou M."/>
            <person name="Zappe A."/>
            <person name="Bittner R."/>
            <person name="Abby S.S."/>
            <person name="Schmidt H.A."/>
            <person name="Pfeifer K."/>
            <person name="Schleper C."/>
        </authorList>
    </citation>
    <scope>NUCLEOTIDE SEQUENCE [LARGE SCALE GENOMIC DNA]</scope>
    <source>
        <strain evidence="9 10">Kfb</strain>
    </source>
</reference>